<gene>
    <name evidence="1" type="ORF">AADEFJLK_00207</name>
</gene>
<protein>
    <submittedName>
        <fullName evidence="1">Uncharacterized protein</fullName>
    </submittedName>
</protein>
<comment type="caution">
    <text evidence="1">The sequence shown here is derived from an EMBL/GenBank/DDBJ whole genome shotgun (WGS) entry which is preliminary data.</text>
</comment>
<dbReference type="AlphaFoldDB" id="A0A2S5CQT3"/>
<evidence type="ECO:0000313" key="1">
    <source>
        <dbReference type="EMBL" id="POZ53191.1"/>
    </source>
</evidence>
<accession>A0A2S5CQT3</accession>
<reference evidence="1 2" key="1">
    <citation type="submission" date="2017-11" db="EMBL/GenBank/DDBJ databases">
        <title>Draft Genome Sequence of Methylobacter psychrotolerans Sph1T, an Obligate Methanotroph from Low-Temperature Environments.</title>
        <authorList>
            <person name="Oshkin I.Y."/>
            <person name="Miroshnikov K."/>
            <person name="Belova S.E."/>
            <person name="Korzhenkov A."/>
            <person name="Toshchakov S.V."/>
            <person name="Dedysh S.N."/>
        </authorList>
    </citation>
    <scope>NUCLEOTIDE SEQUENCE [LARGE SCALE GENOMIC DNA]</scope>
    <source>
        <strain evidence="1 2">Sph1</strain>
    </source>
</reference>
<sequence length="78" mass="8413">MLARLKATFTAFSTGVVSQLITDRARVKQGFVSLPGPVQNVTDIVTTGVQYRQGLAAHDDRTVIAGQGIAMKQFGHIR</sequence>
<dbReference type="Proteomes" id="UP000237423">
    <property type="component" value="Unassembled WGS sequence"/>
</dbReference>
<proteinExistence type="predicted"/>
<evidence type="ECO:0000313" key="2">
    <source>
        <dbReference type="Proteomes" id="UP000237423"/>
    </source>
</evidence>
<name>A0A2S5CQT3_9GAMM</name>
<dbReference type="EMBL" id="PGFZ01000001">
    <property type="protein sequence ID" value="POZ53191.1"/>
    <property type="molecule type" value="Genomic_DNA"/>
</dbReference>
<organism evidence="1 2">
    <name type="scientific">Methylovulum psychrotolerans</name>
    <dbReference type="NCBI Taxonomy" id="1704499"/>
    <lineage>
        <taxon>Bacteria</taxon>
        <taxon>Pseudomonadati</taxon>
        <taxon>Pseudomonadota</taxon>
        <taxon>Gammaproteobacteria</taxon>
        <taxon>Methylococcales</taxon>
        <taxon>Methylococcaceae</taxon>
        <taxon>Methylovulum</taxon>
    </lineage>
</organism>